<evidence type="ECO:0000313" key="8">
    <source>
        <dbReference type="Proteomes" id="UP000031637"/>
    </source>
</evidence>
<dbReference type="Pfam" id="PF02620">
    <property type="entry name" value="YceD"/>
    <property type="match status" value="1"/>
</dbReference>
<dbReference type="PANTHER" id="PTHR38099">
    <property type="entry name" value="LARGE RIBOSOMAL RNA SUBUNIT ACCUMULATION PROTEIN YCED"/>
    <property type="match status" value="1"/>
</dbReference>
<comment type="similarity">
    <text evidence="2">Belongs to the DUF177 domain family.</text>
</comment>
<proteinExistence type="inferred from homology"/>
<evidence type="ECO:0000256" key="4">
    <source>
        <dbReference type="ARBA" id="ARBA00022517"/>
    </source>
</evidence>
<feature type="region of interest" description="Disordered" evidence="6">
    <location>
        <begin position="147"/>
        <end position="172"/>
    </location>
</feature>
<sequence length="172" mass="18564">MPHERLSLSDSIAETVIDCLEFARSGGVLERRVGLGELPRLADLLSTSDGFLSVRLEGWRDDEGKSWLQLDLAGEPVLCCQRCLGGVKFPLAITSRLQLMAPGEDWPDDDLDDDSIDAIAAETALSVQDLVEDEVLLALPIAPRHEECESPSASASEHGSSPFSALAALKKH</sequence>
<dbReference type="PANTHER" id="PTHR38099:SF1">
    <property type="entry name" value="LARGE RIBOSOMAL RNA SUBUNIT ACCUMULATION PROTEIN YCED"/>
    <property type="match status" value="1"/>
</dbReference>
<protein>
    <recommendedName>
        <fullName evidence="3">Large ribosomal RNA subunit accumulation protein YceD</fullName>
    </recommendedName>
    <alternativeName>
        <fullName evidence="5">23S rRNA accumulation protein YceD</fullName>
    </alternativeName>
</protein>
<dbReference type="AlphaFoldDB" id="W0SGW4"/>
<dbReference type="KEGG" id="shd:SUTH_02205"/>
<evidence type="ECO:0000256" key="2">
    <source>
        <dbReference type="ARBA" id="ARBA00010740"/>
    </source>
</evidence>
<dbReference type="InterPro" id="IPR003772">
    <property type="entry name" value="YceD"/>
</dbReference>
<accession>W0SGW4</accession>
<comment type="function">
    <text evidence="1">Plays a role in synthesis, processing and/or stability of 23S rRNA.</text>
</comment>
<gene>
    <name evidence="7" type="ORF">SUTH_02205</name>
</gene>
<reference evidence="7 8" key="1">
    <citation type="journal article" date="2014" name="Syst. Appl. Microbiol.">
        <title>Complete genomes of freshwater sulfur oxidizers Sulfuricella denitrificans skB26 and Sulfuritalea hydrogenivorans sk43H: genetic insights into the sulfur oxidation pathway of betaproteobacteria.</title>
        <authorList>
            <person name="Watanabe T."/>
            <person name="Kojima H."/>
            <person name="Fukui M."/>
        </authorList>
    </citation>
    <scope>NUCLEOTIDE SEQUENCE [LARGE SCALE GENOMIC DNA]</scope>
    <source>
        <strain evidence="7">DSM22779</strain>
    </source>
</reference>
<keyword evidence="4" id="KW-0690">Ribosome biogenesis</keyword>
<evidence type="ECO:0000256" key="5">
    <source>
        <dbReference type="ARBA" id="ARBA00031841"/>
    </source>
</evidence>
<dbReference type="STRING" id="1223802.SUTH_02205"/>
<evidence type="ECO:0000313" key="7">
    <source>
        <dbReference type="EMBL" id="BAO29995.1"/>
    </source>
</evidence>
<dbReference type="RefSeq" id="WP_052473549.1">
    <property type="nucleotide sequence ID" value="NZ_AP012547.1"/>
</dbReference>
<name>W0SGW4_9PROT</name>
<dbReference type="GO" id="GO:0005829">
    <property type="term" value="C:cytosol"/>
    <property type="evidence" value="ECO:0007669"/>
    <property type="project" value="TreeGrafter"/>
</dbReference>
<feature type="compositionally biased region" description="Low complexity" evidence="6">
    <location>
        <begin position="150"/>
        <end position="165"/>
    </location>
</feature>
<dbReference type="Proteomes" id="UP000031637">
    <property type="component" value="Chromosome"/>
</dbReference>
<evidence type="ECO:0000256" key="3">
    <source>
        <dbReference type="ARBA" id="ARBA00015716"/>
    </source>
</evidence>
<dbReference type="InterPro" id="IPR039255">
    <property type="entry name" value="YceD_bac"/>
</dbReference>
<dbReference type="EMBL" id="AP012547">
    <property type="protein sequence ID" value="BAO29995.1"/>
    <property type="molecule type" value="Genomic_DNA"/>
</dbReference>
<dbReference type="HOGENOM" id="CLU_094127_0_1_4"/>
<organism evidence="7 8">
    <name type="scientific">Sulfuritalea hydrogenivorans sk43H</name>
    <dbReference type="NCBI Taxonomy" id="1223802"/>
    <lineage>
        <taxon>Bacteria</taxon>
        <taxon>Pseudomonadati</taxon>
        <taxon>Pseudomonadota</taxon>
        <taxon>Betaproteobacteria</taxon>
        <taxon>Nitrosomonadales</taxon>
        <taxon>Sterolibacteriaceae</taxon>
        <taxon>Sulfuritalea</taxon>
    </lineage>
</organism>
<evidence type="ECO:0000256" key="6">
    <source>
        <dbReference type="SAM" id="MobiDB-lite"/>
    </source>
</evidence>
<dbReference type="GO" id="GO:0042254">
    <property type="term" value="P:ribosome biogenesis"/>
    <property type="evidence" value="ECO:0007669"/>
    <property type="project" value="UniProtKB-KW"/>
</dbReference>
<evidence type="ECO:0000256" key="1">
    <source>
        <dbReference type="ARBA" id="ARBA00002868"/>
    </source>
</evidence>
<keyword evidence="8" id="KW-1185">Reference proteome</keyword>